<feature type="chain" id="PRO_5046015206" evidence="1">
    <location>
        <begin position="22"/>
        <end position="283"/>
    </location>
</feature>
<reference evidence="2" key="1">
    <citation type="submission" date="2022-10" db="EMBL/GenBank/DDBJ databases">
        <title>Completed Genome Sequence of two octocoral isolated bacterium, Endozoicomonas euniceicola EF212T and Endozoicomonas gorgoniicola PS125T.</title>
        <authorList>
            <person name="Chiou Y.-J."/>
            <person name="Chen Y.-H."/>
        </authorList>
    </citation>
    <scope>NUCLEOTIDE SEQUENCE</scope>
    <source>
        <strain evidence="2">EF212</strain>
    </source>
</reference>
<feature type="signal peptide" evidence="1">
    <location>
        <begin position="1"/>
        <end position="21"/>
    </location>
</feature>
<keyword evidence="1" id="KW-0732">Signal</keyword>
<proteinExistence type="predicted"/>
<evidence type="ECO:0000256" key="1">
    <source>
        <dbReference type="SAM" id="SignalP"/>
    </source>
</evidence>
<accession>A0ABY6GWE0</accession>
<gene>
    <name evidence="2" type="ORF">NX720_01940</name>
</gene>
<keyword evidence="3" id="KW-1185">Reference proteome</keyword>
<protein>
    <submittedName>
        <fullName evidence="2">Uncharacterized protein</fullName>
    </submittedName>
</protein>
<sequence length="283" mass="31421">MKSIRILVLMVLGLQVSAIFASESELRPENAAITDSKAETIQKNAIDTTANALKFLQKVGLEGEDLLITPVPAQTKAGYIIIATDYYGGIMRVFTPLGELKVPAQAHINLESVNSLSGIELKLLRPTHYTQLWGMDEILYVLTKLDGKALVRDSEVPDPGCDNKHIRFEGQDDALIGRVNDRINSFFKAPNDMYSHDKGKKLFGKVLWKKNTCERPKNPFFKASIIKIGAPLTEQDTLSKFLYDELTYNLCLVASCAIMKFITTKYKQPCSGLTAGNQGLQYA</sequence>
<evidence type="ECO:0000313" key="2">
    <source>
        <dbReference type="EMBL" id="UYM16719.1"/>
    </source>
</evidence>
<dbReference type="Proteomes" id="UP001163255">
    <property type="component" value="Chromosome"/>
</dbReference>
<organism evidence="2 3">
    <name type="scientific">Endozoicomonas euniceicola</name>
    <dbReference type="NCBI Taxonomy" id="1234143"/>
    <lineage>
        <taxon>Bacteria</taxon>
        <taxon>Pseudomonadati</taxon>
        <taxon>Pseudomonadota</taxon>
        <taxon>Gammaproteobacteria</taxon>
        <taxon>Oceanospirillales</taxon>
        <taxon>Endozoicomonadaceae</taxon>
        <taxon>Endozoicomonas</taxon>
    </lineage>
</organism>
<dbReference type="RefSeq" id="WP_262599037.1">
    <property type="nucleotide sequence ID" value="NZ_CP103300.1"/>
</dbReference>
<evidence type="ECO:0000313" key="3">
    <source>
        <dbReference type="Proteomes" id="UP001163255"/>
    </source>
</evidence>
<name>A0ABY6GWE0_9GAMM</name>
<dbReference type="EMBL" id="CP103300">
    <property type="protein sequence ID" value="UYM16719.1"/>
    <property type="molecule type" value="Genomic_DNA"/>
</dbReference>